<dbReference type="Proteomes" id="UP000257127">
    <property type="component" value="Unassembled WGS sequence"/>
</dbReference>
<feature type="transmembrane region" description="Helical" evidence="1">
    <location>
        <begin position="181"/>
        <end position="198"/>
    </location>
</feature>
<organism evidence="2 3">
    <name type="scientific">Brumimicrobium aurantiacum</name>
    <dbReference type="NCBI Taxonomy" id="1737063"/>
    <lineage>
        <taxon>Bacteria</taxon>
        <taxon>Pseudomonadati</taxon>
        <taxon>Bacteroidota</taxon>
        <taxon>Flavobacteriia</taxon>
        <taxon>Flavobacteriales</taxon>
        <taxon>Crocinitomicaceae</taxon>
        <taxon>Brumimicrobium</taxon>
    </lineage>
</organism>
<keyword evidence="1" id="KW-0472">Membrane</keyword>
<evidence type="ECO:0000256" key="1">
    <source>
        <dbReference type="SAM" id="Phobius"/>
    </source>
</evidence>
<comment type="caution">
    <text evidence="2">The sequence shown here is derived from an EMBL/GenBank/DDBJ whole genome shotgun (WGS) entry which is preliminary data.</text>
</comment>
<keyword evidence="3" id="KW-1185">Reference proteome</keyword>
<protein>
    <submittedName>
        <fullName evidence="2">Uncharacterized protein</fullName>
    </submittedName>
</protein>
<sequence>MADKNIDDLKAIRSMMEQSSRFISLSGWSGVFAGIYALIAAGTAYMLFANSGTHYFETTNRTISIDLLNQLFAIGMITLVLALTTGILFSVRKSRKNNLQIWNHVTKKLLINLAVPLAMGGIFCFALFLNGSAVLIAPTTLIFYGLALLNAGKYTFPAITYLGYCQLVLGIIGLFFVGKGLLLWAIGFGVLHIIYGFYMQKKYQ</sequence>
<reference evidence="2 3" key="1">
    <citation type="submission" date="2018-08" db="EMBL/GenBank/DDBJ databases">
        <title>The draft genome squence of Brumimicrobium sp. N62.</title>
        <authorList>
            <person name="Du Z.-J."/>
            <person name="Luo H.-R."/>
        </authorList>
    </citation>
    <scope>NUCLEOTIDE SEQUENCE [LARGE SCALE GENOMIC DNA]</scope>
    <source>
        <strain evidence="2 3">N62</strain>
    </source>
</reference>
<dbReference type="RefSeq" id="WP_116881047.1">
    <property type="nucleotide sequence ID" value="NZ_QURB01000005.1"/>
</dbReference>
<feature type="transmembrane region" description="Helical" evidence="1">
    <location>
        <begin position="134"/>
        <end position="151"/>
    </location>
</feature>
<keyword evidence="1" id="KW-1133">Transmembrane helix</keyword>
<name>A0A3E1EXE7_9FLAO</name>
<dbReference type="OrthoDB" id="1120881at2"/>
<dbReference type="EMBL" id="QURB01000005">
    <property type="protein sequence ID" value="RFC54207.1"/>
    <property type="molecule type" value="Genomic_DNA"/>
</dbReference>
<feature type="transmembrane region" description="Helical" evidence="1">
    <location>
        <begin position="109"/>
        <end position="128"/>
    </location>
</feature>
<dbReference type="AlphaFoldDB" id="A0A3E1EXE7"/>
<evidence type="ECO:0000313" key="2">
    <source>
        <dbReference type="EMBL" id="RFC54207.1"/>
    </source>
</evidence>
<evidence type="ECO:0000313" key="3">
    <source>
        <dbReference type="Proteomes" id="UP000257127"/>
    </source>
</evidence>
<feature type="transmembrane region" description="Helical" evidence="1">
    <location>
        <begin position="158"/>
        <end position="175"/>
    </location>
</feature>
<gene>
    <name evidence="2" type="ORF">DXU93_09480</name>
</gene>
<accession>A0A3E1EXE7</accession>
<feature type="transmembrane region" description="Helical" evidence="1">
    <location>
        <begin position="68"/>
        <end position="89"/>
    </location>
</feature>
<feature type="transmembrane region" description="Helical" evidence="1">
    <location>
        <begin position="22"/>
        <end position="48"/>
    </location>
</feature>
<proteinExistence type="predicted"/>
<keyword evidence="1" id="KW-0812">Transmembrane</keyword>